<dbReference type="PANTHER" id="PTHR34203:SF15">
    <property type="entry name" value="SLL1173 PROTEIN"/>
    <property type="match status" value="1"/>
</dbReference>
<dbReference type="Gene3D" id="3.40.50.150">
    <property type="entry name" value="Vaccinia Virus protein VP39"/>
    <property type="match status" value="1"/>
</dbReference>
<dbReference type="InterPro" id="IPR029063">
    <property type="entry name" value="SAM-dependent_MTases_sf"/>
</dbReference>
<evidence type="ECO:0000313" key="2">
    <source>
        <dbReference type="EMBL" id="SOR29784.1"/>
    </source>
</evidence>
<dbReference type="NCBIfam" id="TIGR01444">
    <property type="entry name" value="fkbM_fam"/>
    <property type="match status" value="1"/>
</dbReference>
<name>A0A2N9AR00_METEX</name>
<gene>
    <name evidence="2" type="ORF">TK0001_3182</name>
</gene>
<dbReference type="InterPro" id="IPR006342">
    <property type="entry name" value="FkbM_mtfrase"/>
</dbReference>
<dbReference type="PANTHER" id="PTHR34203">
    <property type="entry name" value="METHYLTRANSFERASE, FKBM FAMILY PROTEIN"/>
    <property type="match status" value="1"/>
</dbReference>
<protein>
    <recommendedName>
        <fullName evidence="1">Methyltransferase FkbM domain-containing protein</fullName>
    </recommendedName>
</protein>
<accession>A0A2N9AR00</accession>
<dbReference type="Proteomes" id="UP000233769">
    <property type="component" value="Chromosome tk0001"/>
</dbReference>
<dbReference type="SUPFAM" id="SSF53335">
    <property type="entry name" value="S-adenosyl-L-methionine-dependent methyltransferases"/>
    <property type="match status" value="1"/>
</dbReference>
<sequence>MQTGTRAAKLAATNEASLAARPWKQLGYRYRPMSQHAQEGHDFRGSHPYYGWADVRVDDISLTMYSNSDDGVAMVYHAFGPDAYEAASVAIWLEIARASTRVADVGAFTGLYGMLAQLAVPSAKVIHVEPNSAVRARLSMNLVANDLFDKIAVVPFAVSKDIGTLALHIAWGESILDTGSSLIAPNAPGHIPVRTEIVTAAPLDMILPQHGLSAPDLMKIDVEGVEHIALAGLRQTLHSRPTLLLEIQGHERFVSCHAILAEYGYRIYAVDDEALSLVPYDGSGPEEWFARHVGGRVLNFLCVTRDHHFSLAERGINRIRAMLG</sequence>
<dbReference type="Pfam" id="PF05050">
    <property type="entry name" value="Methyltransf_21"/>
    <property type="match status" value="1"/>
</dbReference>
<organism evidence="2 3">
    <name type="scientific">Methylorubrum extorquens</name>
    <name type="common">Methylobacterium dichloromethanicum</name>
    <name type="synonym">Methylobacterium extorquens</name>
    <dbReference type="NCBI Taxonomy" id="408"/>
    <lineage>
        <taxon>Bacteria</taxon>
        <taxon>Pseudomonadati</taxon>
        <taxon>Pseudomonadota</taxon>
        <taxon>Alphaproteobacteria</taxon>
        <taxon>Hyphomicrobiales</taxon>
        <taxon>Methylobacteriaceae</taxon>
        <taxon>Methylorubrum</taxon>
    </lineage>
</organism>
<dbReference type="EMBL" id="LT962688">
    <property type="protein sequence ID" value="SOR29784.1"/>
    <property type="molecule type" value="Genomic_DNA"/>
</dbReference>
<proteinExistence type="predicted"/>
<feature type="domain" description="Methyltransferase FkbM" evidence="1">
    <location>
        <begin position="104"/>
        <end position="267"/>
    </location>
</feature>
<evidence type="ECO:0000313" key="3">
    <source>
        <dbReference type="Proteomes" id="UP000233769"/>
    </source>
</evidence>
<dbReference type="InterPro" id="IPR052514">
    <property type="entry name" value="SAM-dependent_MTase"/>
</dbReference>
<dbReference type="AlphaFoldDB" id="A0A2N9AR00"/>
<evidence type="ECO:0000259" key="1">
    <source>
        <dbReference type="Pfam" id="PF05050"/>
    </source>
</evidence>
<reference evidence="3" key="1">
    <citation type="submission" date="2017-10" db="EMBL/GenBank/DDBJ databases">
        <authorList>
            <person name="Regsiter A."/>
            <person name="William W."/>
        </authorList>
    </citation>
    <scope>NUCLEOTIDE SEQUENCE [LARGE SCALE GENOMIC DNA]</scope>
</reference>